<dbReference type="GO" id="GO:0006641">
    <property type="term" value="P:triglyceride metabolic process"/>
    <property type="evidence" value="ECO:0007669"/>
    <property type="project" value="TreeGrafter"/>
</dbReference>
<feature type="compositionally biased region" description="Pro residues" evidence="1">
    <location>
        <begin position="1074"/>
        <end position="1083"/>
    </location>
</feature>
<evidence type="ECO:0000256" key="1">
    <source>
        <dbReference type="SAM" id="MobiDB-lite"/>
    </source>
</evidence>
<evidence type="ECO:0000313" key="2">
    <source>
        <dbReference type="Ensembl" id="ENSEASP00005036977.1"/>
    </source>
</evidence>
<dbReference type="Proteomes" id="UP000694387">
    <property type="component" value="Chromosome 14"/>
</dbReference>
<feature type="compositionally biased region" description="Basic and acidic residues" evidence="1">
    <location>
        <begin position="154"/>
        <end position="163"/>
    </location>
</feature>
<feature type="compositionally biased region" description="Basic and acidic residues" evidence="1">
    <location>
        <begin position="482"/>
        <end position="494"/>
    </location>
</feature>
<dbReference type="InterPro" id="IPR026158">
    <property type="entry name" value="ApolipoprotB_rcpt"/>
</dbReference>
<feature type="compositionally biased region" description="Basic and acidic residues" evidence="1">
    <location>
        <begin position="929"/>
        <end position="944"/>
    </location>
</feature>
<feature type="compositionally biased region" description="Basic and acidic residues" evidence="1">
    <location>
        <begin position="303"/>
        <end position="314"/>
    </location>
</feature>
<proteinExistence type="predicted"/>
<dbReference type="Ensembl" id="ENSEAST00005040552.1">
    <property type="protein sequence ID" value="ENSEASP00005036977.1"/>
    <property type="gene ID" value="ENSEASG00005032498.1"/>
</dbReference>
<feature type="region of interest" description="Disordered" evidence="1">
    <location>
        <begin position="418"/>
        <end position="766"/>
    </location>
</feature>
<feature type="compositionally biased region" description="Basic and acidic residues" evidence="1">
    <location>
        <begin position="643"/>
        <end position="660"/>
    </location>
</feature>
<feature type="compositionally biased region" description="Basic and acidic residues" evidence="1">
    <location>
        <begin position="261"/>
        <end position="280"/>
    </location>
</feature>
<dbReference type="AlphaFoldDB" id="A0A9L0I8S2"/>
<feature type="compositionally biased region" description="Basic and acidic residues" evidence="1">
    <location>
        <begin position="446"/>
        <end position="462"/>
    </location>
</feature>
<feature type="compositionally biased region" description="Basic and acidic residues" evidence="1">
    <location>
        <begin position="322"/>
        <end position="335"/>
    </location>
</feature>
<feature type="region of interest" description="Disordered" evidence="1">
    <location>
        <begin position="150"/>
        <end position="385"/>
    </location>
</feature>
<reference evidence="2 3" key="1">
    <citation type="journal article" date="2020" name="Nat. Commun.">
        <title>Donkey genomes provide new insights into domestication and selection for coat color.</title>
        <authorList>
            <person name="Wang"/>
            <person name="C."/>
            <person name="Li"/>
            <person name="H."/>
            <person name="Guo"/>
            <person name="Y."/>
            <person name="Huang"/>
            <person name="J."/>
            <person name="Sun"/>
            <person name="Y."/>
            <person name="Min"/>
            <person name="J."/>
            <person name="Wang"/>
            <person name="J."/>
            <person name="Fang"/>
            <person name="X."/>
            <person name="Zhao"/>
            <person name="Z."/>
            <person name="Wang"/>
            <person name="S."/>
            <person name="Zhang"/>
            <person name="Y."/>
            <person name="Liu"/>
            <person name="Q."/>
            <person name="Jiang"/>
            <person name="Q."/>
            <person name="Wang"/>
            <person name="X."/>
            <person name="Guo"/>
            <person name="Y."/>
            <person name="Yang"/>
            <person name="C."/>
            <person name="Wang"/>
            <person name="Y."/>
            <person name="Tian"/>
            <person name="F."/>
            <person name="Zhuang"/>
            <person name="G."/>
            <person name="Fan"/>
            <person name="Y."/>
            <person name="Gao"/>
            <person name="Q."/>
            <person name="Li"/>
            <person name="Y."/>
            <person name="Ju"/>
            <person name="Z."/>
            <person name="Li"/>
            <person name="J."/>
            <person name="Li"/>
            <person name="R."/>
            <person name="Hou"/>
            <person name="M."/>
            <person name="Yang"/>
            <person name="G."/>
            <person name="Liu"/>
            <person name="G."/>
            <person name="Liu"/>
            <person name="W."/>
            <person name="Guo"/>
            <person name="J."/>
            <person name="Pan"/>
            <person name="S."/>
            <person name="Fan"/>
            <person name="G."/>
            <person name="Zhang"/>
            <person name="W."/>
            <person name="Zhang"/>
            <person name="R."/>
            <person name="Yu"/>
            <person name="J."/>
            <person name="Zhang"/>
            <person name="X."/>
            <person name="Yin"/>
            <person name="Q."/>
            <person name="Ji"/>
            <person name="C."/>
            <person name="Jin"/>
            <person name="Y."/>
            <person name="Yue"/>
            <person name="G."/>
            <person name="Liu"/>
            <person name="M."/>
            <person name="Xu"/>
            <person name="J."/>
            <person name="Liu"/>
            <person name="S."/>
            <person name="Jordana"/>
            <person name="J."/>
            <person name="Noce"/>
            <person name="A."/>
            <person name="Amills"/>
            <person name="M."/>
            <person name="Wu"/>
            <person name="D.D."/>
            <person name="Li"/>
            <person name="S."/>
            <person name="Zhou"/>
            <person name="X. and Zhong"/>
            <person name="J."/>
        </authorList>
    </citation>
    <scope>NUCLEOTIDE SEQUENCE [LARGE SCALE GENOMIC DNA]</scope>
</reference>
<dbReference type="PANTHER" id="PTHR15964">
    <property type="entry name" value="APOLIPOPROTEIN B48 RECEPTOR"/>
    <property type="match status" value="1"/>
</dbReference>
<dbReference type="GeneTree" id="ENSGT00530000065031"/>
<dbReference type="GO" id="GO:0030229">
    <property type="term" value="F:very-low-density lipoprotein particle receptor activity"/>
    <property type="evidence" value="ECO:0007669"/>
    <property type="project" value="TreeGrafter"/>
</dbReference>
<feature type="compositionally biased region" description="Basic and acidic residues" evidence="1">
    <location>
        <begin position="543"/>
        <end position="555"/>
    </location>
</feature>
<feature type="compositionally biased region" description="Acidic residues" evidence="1">
    <location>
        <begin position="661"/>
        <end position="670"/>
    </location>
</feature>
<keyword evidence="3" id="KW-1185">Reference proteome</keyword>
<feature type="region of interest" description="Disordered" evidence="1">
    <location>
        <begin position="784"/>
        <end position="892"/>
    </location>
</feature>
<feature type="compositionally biased region" description="Low complexity" evidence="1">
    <location>
        <begin position="1012"/>
        <end position="1029"/>
    </location>
</feature>
<feature type="compositionally biased region" description="Basic and acidic residues" evidence="1">
    <location>
        <begin position="178"/>
        <end position="195"/>
    </location>
</feature>
<feature type="compositionally biased region" description="Acidic residues" evidence="1">
    <location>
        <begin position="418"/>
        <end position="430"/>
    </location>
</feature>
<accession>A0A9L0I8S2</accession>
<feature type="region of interest" description="Disordered" evidence="1">
    <location>
        <begin position="912"/>
        <end position="1117"/>
    </location>
</feature>
<dbReference type="GO" id="GO:0006869">
    <property type="term" value="P:lipid transport"/>
    <property type="evidence" value="ECO:0007669"/>
    <property type="project" value="InterPro"/>
</dbReference>
<gene>
    <name evidence="2" type="primary">APOBR</name>
</gene>
<feature type="compositionally biased region" description="Polar residues" evidence="1">
    <location>
        <begin position="360"/>
        <end position="369"/>
    </location>
</feature>
<dbReference type="GO" id="GO:0005886">
    <property type="term" value="C:plasma membrane"/>
    <property type="evidence" value="ECO:0007669"/>
    <property type="project" value="Ensembl"/>
</dbReference>
<dbReference type="GO" id="GO:0005813">
    <property type="term" value="C:centrosome"/>
    <property type="evidence" value="ECO:0007669"/>
    <property type="project" value="Ensembl"/>
</dbReference>
<sequence>MQCTLSLPHSELSCSHFLLPGLLLCPLALKVHLSSLGDTHPFPQPSLEAAEGIAKGGQGLGGDVSGRGRGRGSGLGPGEDWLFLVGGDSHYQPSGHIDRTERMDFLQLHLPGLHQALRGALDSFSAFVSYLMGDEVPTVEKREAGAAEELGEVAADRRGRPVEEEAQEALGDLGSRQSKGDGGVRRPGEAGRDQEGSSTTEQTWGWGEGSSHGSQADRQHAGAWEAAKATRCQEPSAPLEARKKSKTGSEAGQDRSSQAQESHEPEEQEVNKRETLRTWEQEEEEEEVRAREPGVAGGAESEWTWHRECEEKAGADGQKVAGDARETEQVLKEAGAEEIQGPGAKGAGREEEVVVVVGDGQTTRAQGTQEPGEESEDGAASGREEADFLGAGEGEYGAVLGKRIPEGTGRVWALQEAYEGDQEEGDENREDEVSLFPKQTQALETEGVKEVAKDQTAGREAAEYQESEGEIGKGFEIQADQGGKEAEGRQDSEIRAAQAGLKEMVQAEEAKEERQSCQAAEAELPQDKAANEAEGDTDLEATPEARPEKEFMGERSEEEAQMDREASGVEWGGLEHVVSEGQEPELTGGPKTPTEQPEEGQACKEELWSIPALSKEETEGSLEEYPSNMGYVKPDTSEAEVWENQRRRRDVERGHSQEEKADAEEVEVEAAEGQALKAEAEGGQESTLPEAECGAEEGEAAGAESQEPGGRHGTEAGRGQPLGESDARETKDEELEAAVPSGANQTSETGWRLEEAALSLQDSEDTWDSSLAAEVVNDKAALCGRTARAGEGPKRETGETFGRGWDSEEGEEGGGGEELVEAAEGENRGEQESGLEGSAEEEVTGRSGQAEDFEAREGEPWGGQAEVGEPTMTEGSCGMDGFTSGSQAAGAEGTMDIVEAKGLPGGQTLLEKEAGGWQVREQGQGREGQCGDHHPEAEARRLLAVEDAEVTGDQRAEAEEIDPENLVDVQGQEGQSTNQDHTEAEPGPPAKSAESTGGDAHGSWNEALLPGSRLDVSVPRSRVLLSRSSSQRRCRPSFRRTPAPEQQEEPPSPPLKEELSAPEQRLLQPEEPPEPSPPRPEGTPVPTRRRPLGHGFGLAHFGMMQELQARMGQPKPQ</sequence>
<reference evidence="2" key="3">
    <citation type="submission" date="2025-09" db="UniProtKB">
        <authorList>
            <consortium name="Ensembl"/>
        </authorList>
    </citation>
    <scope>IDENTIFICATION</scope>
</reference>
<feature type="compositionally biased region" description="Acidic residues" evidence="1">
    <location>
        <begin position="807"/>
        <end position="824"/>
    </location>
</feature>
<reference evidence="2" key="2">
    <citation type="submission" date="2025-08" db="UniProtKB">
        <authorList>
            <consortium name="Ensembl"/>
        </authorList>
    </citation>
    <scope>IDENTIFICATION</scope>
</reference>
<name>A0A9L0I8S2_EQUAS</name>
<evidence type="ECO:0000313" key="3">
    <source>
        <dbReference type="Proteomes" id="UP000694387"/>
    </source>
</evidence>
<protein>
    <submittedName>
        <fullName evidence="2">Apolipoprotein B receptor</fullName>
    </submittedName>
</protein>
<dbReference type="PANTHER" id="PTHR15964:SF0">
    <property type="entry name" value="APOLIPOPROTEIN B RECEPTOR"/>
    <property type="match status" value="1"/>
</dbReference>
<organism evidence="2 3">
    <name type="scientific">Equus asinus</name>
    <name type="common">Donkey</name>
    <name type="synonym">Equus africanus asinus</name>
    <dbReference type="NCBI Taxonomy" id="9793"/>
    <lineage>
        <taxon>Eukaryota</taxon>
        <taxon>Metazoa</taxon>
        <taxon>Chordata</taxon>
        <taxon>Craniata</taxon>
        <taxon>Vertebrata</taxon>
        <taxon>Euteleostomi</taxon>
        <taxon>Mammalia</taxon>
        <taxon>Eutheria</taxon>
        <taxon>Laurasiatheria</taxon>
        <taxon>Perissodactyla</taxon>
        <taxon>Equidae</taxon>
        <taxon>Equus</taxon>
    </lineage>
</organism>
<feature type="compositionally biased region" description="Polar residues" evidence="1">
    <location>
        <begin position="248"/>
        <end position="260"/>
    </location>
</feature>